<keyword evidence="3" id="KW-1185">Reference proteome</keyword>
<proteinExistence type="predicted"/>
<evidence type="ECO:0000313" key="2">
    <source>
        <dbReference type="EMBL" id="GIH64157.1"/>
    </source>
</evidence>
<feature type="region of interest" description="Disordered" evidence="1">
    <location>
        <begin position="53"/>
        <end position="90"/>
    </location>
</feature>
<name>A0ABQ4GRV5_9ACTN</name>
<organism evidence="2 3">
    <name type="scientific">Microbispora siamensis</name>
    <dbReference type="NCBI Taxonomy" id="564413"/>
    <lineage>
        <taxon>Bacteria</taxon>
        <taxon>Bacillati</taxon>
        <taxon>Actinomycetota</taxon>
        <taxon>Actinomycetes</taxon>
        <taxon>Streptosporangiales</taxon>
        <taxon>Streptosporangiaceae</taxon>
        <taxon>Microbispora</taxon>
    </lineage>
</organism>
<sequence>MGGVNSRLVLAVAGWLLAAALATGTGVAVLGLLGRPLTGPAERPMTAEEIRLALARDTPGPPSPASTPAGATPAGSSGGETPDAATGRRLVSTGAGSLIARCDGGLVRLQSWTPAQGFEVDDVDPGPDDRARVKFESDEGRLEIEVRCAGGVPVPRITRHDD</sequence>
<feature type="compositionally biased region" description="Low complexity" evidence="1">
    <location>
        <begin position="66"/>
        <end position="75"/>
    </location>
</feature>
<gene>
    <name evidence="2" type="ORF">Msi02_49740</name>
</gene>
<comment type="caution">
    <text evidence="2">The sequence shown here is derived from an EMBL/GenBank/DDBJ whole genome shotgun (WGS) entry which is preliminary data.</text>
</comment>
<accession>A0ABQ4GRV5</accession>
<reference evidence="2 3" key="1">
    <citation type="submission" date="2021-01" db="EMBL/GenBank/DDBJ databases">
        <title>Whole genome shotgun sequence of Microbispora siamensis NBRC 104113.</title>
        <authorList>
            <person name="Komaki H."/>
            <person name="Tamura T."/>
        </authorList>
    </citation>
    <scope>NUCLEOTIDE SEQUENCE [LARGE SCALE GENOMIC DNA]</scope>
    <source>
        <strain evidence="2 3">NBRC 104113</strain>
    </source>
</reference>
<evidence type="ECO:0000256" key="1">
    <source>
        <dbReference type="SAM" id="MobiDB-lite"/>
    </source>
</evidence>
<dbReference type="Proteomes" id="UP000660454">
    <property type="component" value="Unassembled WGS sequence"/>
</dbReference>
<evidence type="ECO:0000313" key="3">
    <source>
        <dbReference type="Proteomes" id="UP000660454"/>
    </source>
</evidence>
<protein>
    <recommendedName>
        <fullName evidence="4">Septum formation initiator</fullName>
    </recommendedName>
</protein>
<dbReference type="EMBL" id="BOOF01000030">
    <property type="protein sequence ID" value="GIH64157.1"/>
    <property type="molecule type" value="Genomic_DNA"/>
</dbReference>
<evidence type="ECO:0008006" key="4">
    <source>
        <dbReference type="Google" id="ProtNLM"/>
    </source>
</evidence>